<evidence type="ECO:0000259" key="8">
    <source>
        <dbReference type="SMART" id="SM00014"/>
    </source>
</evidence>
<keyword evidence="3" id="KW-0378">Hydrolase</keyword>
<comment type="caution">
    <text evidence="9">The sequence shown here is derived from an EMBL/GenBank/DDBJ whole genome shotgun (WGS) entry which is preliminary data.</text>
</comment>
<dbReference type="OrthoDB" id="301434at2759"/>
<feature type="domain" description="Phosphatidic acid phosphatase type 2/haloperoxidase" evidence="8">
    <location>
        <begin position="92"/>
        <end position="207"/>
    </location>
</feature>
<dbReference type="GO" id="GO:0006670">
    <property type="term" value="P:sphingosine metabolic process"/>
    <property type="evidence" value="ECO:0007669"/>
    <property type="project" value="TreeGrafter"/>
</dbReference>
<proteinExistence type="inferred from homology"/>
<gene>
    <name evidence="9" type="ORF">QR98_0056030</name>
</gene>
<evidence type="ECO:0000256" key="2">
    <source>
        <dbReference type="ARBA" id="ARBA00022692"/>
    </source>
</evidence>
<keyword evidence="4" id="KW-0256">Endoplasmic reticulum</keyword>
<keyword evidence="6" id="KW-0472">Membrane</keyword>
<evidence type="ECO:0000256" key="7">
    <source>
        <dbReference type="ARBA" id="ARBA00038324"/>
    </source>
</evidence>
<comment type="similarity">
    <text evidence="7">Belongs to the type 2 lipid phosphate phosphatase family.</text>
</comment>
<dbReference type="GO" id="GO:0005789">
    <property type="term" value="C:endoplasmic reticulum membrane"/>
    <property type="evidence" value="ECO:0007669"/>
    <property type="project" value="UniProtKB-SubCell"/>
</dbReference>
<dbReference type="InterPro" id="IPR036938">
    <property type="entry name" value="PAP2/HPO_sf"/>
</dbReference>
<sequence>MNKVFNILYSLQDPIHVERFQRFFGLKLISNDLKSTQYDPNKIHHLSSNGIKYSIDNYFWHYLFLIGSQFGYEPFYAFAFSFIYWNIDSSLSRRLNLVWAILMYCGQFLKEILKIPRPNNSKILVMESKYLNEYGMPSTHAMMAVLMPITIYYILIDRYQFSFLRYLMCSMIWCLPIFGSRLYLGMHSVLDLIVGIILSLILLIPMLGFLDRLDYYLVHKFFSPFLNMILIITLTMIYPESKTRSPSRAETVMIISAFSGIYLGSWINFKLGYIQYPCMDSSSSSLPIILSDQLEILRIIARTLIGCVTLCALKIFGSMISTKSIKRITGIDDFDRDGNKYKTSIEILTKLFTFQILGLGISFIVPMINRILSIERLTMIEDC</sequence>
<keyword evidence="2" id="KW-0812">Transmembrane</keyword>
<protein>
    <submittedName>
        <fullName evidence="9">Sphingosine-1-phosphate phosphohydrolase-like protein</fullName>
    </submittedName>
</protein>
<evidence type="ECO:0000313" key="9">
    <source>
        <dbReference type="EMBL" id="KPM07118.1"/>
    </source>
</evidence>
<dbReference type="PANTHER" id="PTHR14969">
    <property type="entry name" value="SPHINGOSINE-1-PHOSPHATE PHOSPHOHYDROLASE"/>
    <property type="match status" value="1"/>
</dbReference>
<reference evidence="9 10" key="1">
    <citation type="journal article" date="2015" name="Parasit. Vectors">
        <title>Draft genome of the scabies mite.</title>
        <authorList>
            <person name="Rider S.D.Jr."/>
            <person name="Morgan M.S."/>
            <person name="Arlian L.G."/>
        </authorList>
    </citation>
    <scope>NUCLEOTIDE SEQUENCE [LARGE SCALE GENOMIC DNA]</scope>
    <source>
        <strain evidence="9">Arlian Lab</strain>
    </source>
</reference>
<evidence type="ECO:0000256" key="3">
    <source>
        <dbReference type="ARBA" id="ARBA00022801"/>
    </source>
</evidence>
<dbReference type="PANTHER" id="PTHR14969:SF28">
    <property type="entry name" value="DIHYDROSPHINGOSINE 1-PHOSPHATE PHOSPHATASE LCB3-RELATED"/>
    <property type="match status" value="1"/>
</dbReference>
<evidence type="ECO:0000256" key="4">
    <source>
        <dbReference type="ARBA" id="ARBA00022824"/>
    </source>
</evidence>
<name>A0A132A823_SARSC</name>
<dbReference type="Proteomes" id="UP000616769">
    <property type="component" value="Unassembled WGS sequence"/>
</dbReference>
<dbReference type="Pfam" id="PF01569">
    <property type="entry name" value="PAP2"/>
    <property type="match status" value="1"/>
</dbReference>
<dbReference type="VEuPathDB" id="VectorBase:SSCA000715"/>
<dbReference type="EMBL" id="JXLN01011333">
    <property type="protein sequence ID" value="KPM07118.1"/>
    <property type="molecule type" value="Genomic_DNA"/>
</dbReference>
<dbReference type="Gene3D" id="1.20.144.10">
    <property type="entry name" value="Phosphatidic acid phosphatase type 2/haloperoxidase"/>
    <property type="match status" value="1"/>
</dbReference>
<organism evidence="9 10">
    <name type="scientific">Sarcoptes scabiei</name>
    <name type="common">Itch mite</name>
    <name type="synonym">Acarus scabiei</name>
    <dbReference type="NCBI Taxonomy" id="52283"/>
    <lineage>
        <taxon>Eukaryota</taxon>
        <taxon>Metazoa</taxon>
        <taxon>Ecdysozoa</taxon>
        <taxon>Arthropoda</taxon>
        <taxon>Chelicerata</taxon>
        <taxon>Arachnida</taxon>
        <taxon>Acari</taxon>
        <taxon>Acariformes</taxon>
        <taxon>Sarcoptiformes</taxon>
        <taxon>Astigmata</taxon>
        <taxon>Psoroptidia</taxon>
        <taxon>Sarcoptoidea</taxon>
        <taxon>Sarcoptidae</taxon>
        <taxon>Sarcoptinae</taxon>
        <taxon>Sarcoptes</taxon>
    </lineage>
</organism>
<evidence type="ECO:0000256" key="6">
    <source>
        <dbReference type="ARBA" id="ARBA00023136"/>
    </source>
</evidence>
<dbReference type="SMART" id="SM00014">
    <property type="entry name" value="acidPPc"/>
    <property type="match status" value="1"/>
</dbReference>
<dbReference type="GO" id="GO:0042392">
    <property type="term" value="F:sphingosine-1-phosphate phosphatase activity"/>
    <property type="evidence" value="ECO:0007669"/>
    <property type="project" value="TreeGrafter"/>
</dbReference>
<evidence type="ECO:0000256" key="1">
    <source>
        <dbReference type="ARBA" id="ARBA00004477"/>
    </source>
</evidence>
<evidence type="ECO:0000313" key="10">
    <source>
        <dbReference type="Proteomes" id="UP000616769"/>
    </source>
</evidence>
<dbReference type="InterPro" id="IPR000326">
    <property type="entry name" value="PAP2/HPO"/>
</dbReference>
<dbReference type="AlphaFoldDB" id="A0A132A823"/>
<keyword evidence="5" id="KW-1133">Transmembrane helix</keyword>
<evidence type="ECO:0000256" key="5">
    <source>
        <dbReference type="ARBA" id="ARBA00022989"/>
    </source>
</evidence>
<dbReference type="SUPFAM" id="SSF48317">
    <property type="entry name" value="Acid phosphatase/Vanadium-dependent haloperoxidase"/>
    <property type="match status" value="1"/>
</dbReference>
<accession>A0A132A823</accession>
<comment type="subcellular location">
    <subcellularLocation>
        <location evidence="1">Endoplasmic reticulum membrane</location>
        <topology evidence="1">Multi-pass membrane protein</topology>
    </subcellularLocation>
</comment>